<sequence length="695" mass="74898">MKNILSLIVFVALLGGQLPGQDSLSFGGVYELPGAEVRASYKPTDPLAQRFTIEEVYRLPGTFYDPARLVALLPGVVQTNDQANHLSVRGNSPNANLWRLNGLAIANPNHTANAGTFYDFPTLNGGGVNAISAQVLDNSGFLAGSLPVEYGFAGGGTFDLQLRPGSKSRRKYQAQAGLIGFDLTAEGPIGKSGQTSYLINGRTSFTGLLAELGADFGGESIRFSDVNAHLHHAWAGGELSVFGIHGDSSNDFVGPDPAETAPESQKDLYEIAYRNDVNVYGLSLGLPLGSAKLTGGFAYSSTEPDRSQRALGPADALAASAASLSQYSGNLQYVRPLNDWLEVKAGAEFLGQNSQALYFFRDTLGGSTSLRTVAATVNALSPLLGYKLAGDRLTLEGGLRVGLFSGDVEGTALDVRNRLDFRTSRGLFSLAAEVIHSAPLVALLSREEANPQPLDPIATSRLNLAYGSKIGTIDFRLAVFGQATTDDLAAELDGFLYSANNLLEADPNLDFAARANTRRIGLELEAGGGRKTQGWYYRGSVTLLRAETEQTDGNWSKDRFSADFLAKLTAGREWQGKDRKDRARVLGLNFALIAHGGERYGSIVAPAQEGIVSYFAPQDYRLGFVNSTGTYFRPDLRLYKTKTRTKTTTTLALDLQNAAGIQNVGNVYYDTFLMRANTRYQLGLIPVLSYRIVWR</sequence>
<gene>
    <name evidence="1" type="ORF">H9S92_16290</name>
</gene>
<comment type="caution">
    <text evidence="1">The sequence shown here is derived from an EMBL/GenBank/DDBJ whole genome shotgun (WGS) entry which is preliminary data.</text>
</comment>
<evidence type="ECO:0008006" key="3">
    <source>
        <dbReference type="Google" id="ProtNLM"/>
    </source>
</evidence>
<dbReference type="RefSeq" id="WP_187467751.1">
    <property type="nucleotide sequence ID" value="NZ_JACSIT010000141.1"/>
</dbReference>
<reference evidence="1" key="1">
    <citation type="submission" date="2020-08" db="EMBL/GenBank/DDBJ databases">
        <title>Lewinella bacteria from marine environments.</title>
        <authorList>
            <person name="Zhong Y."/>
        </authorList>
    </citation>
    <scope>NUCLEOTIDE SEQUENCE</scope>
    <source>
        <strain evidence="1">KCTC 42187</strain>
    </source>
</reference>
<dbReference type="Proteomes" id="UP000650081">
    <property type="component" value="Unassembled WGS sequence"/>
</dbReference>
<dbReference type="EMBL" id="JACSIT010000141">
    <property type="protein sequence ID" value="MBC6995727.1"/>
    <property type="molecule type" value="Genomic_DNA"/>
</dbReference>
<dbReference type="SUPFAM" id="SSF56935">
    <property type="entry name" value="Porins"/>
    <property type="match status" value="1"/>
</dbReference>
<accession>A0A923TEB1</accession>
<evidence type="ECO:0000313" key="1">
    <source>
        <dbReference type="EMBL" id="MBC6995727.1"/>
    </source>
</evidence>
<organism evidence="1 2">
    <name type="scientific">Neolewinella lacunae</name>
    <dbReference type="NCBI Taxonomy" id="1517758"/>
    <lineage>
        <taxon>Bacteria</taxon>
        <taxon>Pseudomonadati</taxon>
        <taxon>Bacteroidota</taxon>
        <taxon>Saprospiria</taxon>
        <taxon>Saprospirales</taxon>
        <taxon>Lewinellaceae</taxon>
        <taxon>Neolewinella</taxon>
    </lineage>
</organism>
<keyword evidence="2" id="KW-1185">Reference proteome</keyword>
<dbReference type="AlphaFoldDB" id="A0A923TEB1"/>
<name>A0A923TEB1_9BACT</name>
<proteinExistence type="predicted"/>
<protein>
    <recommendedName>
        <fullName evidence="3">TonB-dependent receptor</fullName>
    </recommendedName>
</protein>
<evidence type="ECO:0000313" key="2">
    <source>
        <dbReference type="Proteomes" id="UP000650081"/>
    </source>
</evidence>